<keyword evidence="2" id="KW-1003">Cell membrane</keyword>
<dbReference type="NCBIfam" id="TIGR00254">
    <property type="entry name" value="GGDEF"/>
    <property type="match status" value="1"/>
</dbReference>
<keyword evidence="8" id="KW-0548">Nucleotidyltransferase</keyword>
<evidence type="ECO:0000256" key="6">
    <source>
        <dbReference type="SAM" id="Phobius"/>
    </source>
</evidence>
<name>A0ABY9T1J5_BREBE</name>
<keyword evidence="5 6" id="KW-0472">Membrane</keyword>
<dbReference type="InterPro" id="IPR050469">
    <property type="entry name" value="Diguanylate_Cyclase"/>
</dbReference>
<evidence type="ECO:0000256" key="1">
    <source>
        <dbReference type="ARBA" id="ARBA00004651"/>
    </source>
</evidence>
<feature type="transmembrane region" description="Helical" evidence="6">
    <location>
        <begin position="12"/>
        <end position="33"/>
    </location>
</feature>
<dbReference type="Gene3D" id="3.30.450.20">
    <property type="entry name" value="PAS domain"/>
    <property type="match status" value="1"/>
</dbReference>
<dbReference type="InterPro" id="IPR043128">
    <property type="entry name" value="Rev_trsase/Diguanyl_cyclase"/>
</dbReference>
<dbReference type="CDD" id="cd01949">
    <property type="entry name" value="GGDEF"/>
    <property type="match status" value="1"/>
</dbReference>
<keyword evidence="9" id="KW-1185">Reference proteome</keyword>
<dbReference type="InterPro" id="IPR029151">
    <property type="entry name" value="Sensor-like_sf"/>
</dbReference>
<dbReference type="Pfam" id="PF00990">
    <property type="entry name" value="GGDEF"/>
    <property type="match status" value="1"/>
</dbReference>
<dbReference type="Gene3D" id="3.30.70.270">
    <property type="match status" value="1"/>
</dbReference>
<dbReference type="InterPro" id="IPR029787">
    <property type="entry name" value="Nucleotide_cyclase"/>
</dbReference>
<feature type="domain" description="GGDEF" evidence="7">
    <location>
        <begin position="389"/>
        <end position="519"/>
    </location>
</feature>
<dbReference type="CDD" id="cd12912">
    <property type="entry name" value="PDC2_MCP_like"/>
    <property type="match status" value="1"/>
</dbReference>
<proteinExistence type="predicted"/>
<dbReference type="InterPro" id="IPR000160">
    <property type="entry name" value="GGDEF_dom"/>
</dbReference>
<accession>A0ABY9T1J5</accession>
<dbReference type="EC" id="2.7.7.65" evidence="8"/>
<dbReference type="Proteomes" id="UP001256827">
    <property type="component" value="Chromosome"/>
</dbReference>
<dbReference type="SMART" id="SM00267">
    <property type="entry name" value="GGDEF"/>
    <property type="match status" value="1"/>
</dbReference>
<dbReference type="EMBL" id="CP134050">
    <property type="protein sequence ID" value="WNC13856.1"/>
    <property type="molecule type" value="Genomic_DNA"/>
</dbReference>
<sequence length="528" mass="58785">MIKRRTYTLRFILEWLVVISVLVTMLIGLVSSIHVNEASLSASYLENNFRYAQKLAGNTTEVVSGMQNTVNALAMHTAEHPFSNKDLDDWFSVNKQYFQSLFIADAHGIIRQVSPSVKGILPGTQLTSPASQQALRLKQPFISEPYYGKAGHLIILVSSPIVDQQGTYQGFVGGTIYLEEENALNRTLEEHIYGDGSYVFVVDKTGRLIFHPEKKRLGDIVTMNPAVKQALEGKSGYAEIVNSKGVSFLAGYSHEKITGWGIISQTPRSVLDKSNRQLVGNLLLTALPFLLVTVAIVWLISKNISSSLSKLALYSDRSVGSGGDEPEIPTTTSSIYEVQKLYQSTRMAIRKVNRRLTQLQAEVRTDGLTGLANRKTFDAALQERIRRQAPFSLVLLDIDHFKKVNDSFGHVTGDEVLKQVAKTMLEQTREDDLCFRYGGEEFGILIDDEHVQLAWHIAERLRTAISSQKQQTGTSITISSGVANFPLHGARPVEIVSMADQALYQSKADGRNRTTLFQPKQARSRHVR</sequence>
<evidence type="ECO:0000313" key="8">
    <source>
        <dbReference type="EMBL" id="WNC13856.1"/>
    </source>
</evidence>
<evidence type="ECO:0000256" key="4">
    <source>
        <dbReference type="ARBA" id="ARBA00022989"/>
    </source>
</evidence>
<dbReference type="GO" id="GO:0052621">
    <property type="term" value="F:diguanylate cyclase activity"/>
    <property type="evidence" value="ECO:0007669"/>
    <property type="project" value="UniProtKB-EC"/>
</dbReference>
<evidence type="ECO:0000256" key="2">
    <source>
        <dbReference type="ARBA" id="ARBA00022475"/>
    </source>
</evidence>
<dbReference type="SUPFAM" id="SSF55073">
    <property type="entry name" value="Nucleotide cyclase"/>
    <property type="match status" value="1"/>
</dbReference>
<reference evidence="8 9" key="1">
    <citation type="submission" date="2023-09" db="EMBL/GenBank/DDBJ databases">
        <title>Complete Genome and Methylome dissection of Bacillus brevis NEB573 original source of BbsI restriction endonuclease.</title>
        <authorList>
            <person name="Fomenkov A."/>
            <person name="Roberts R.D."/>
        </authorList>
    </citation>
    <scope>NUCLEOTIDE SEQUENCE [LARGE SCALE GENOMIC DNA]</scope>
    <source>
        <strain evidence="8 9">NEB573</strain>
    </source>
</reference>
<dbReference type="InterPro" id="IPR033479">
    <property type="entry name" value="dCache_1"/>
</dbReference>
<dbReference type="PANTHER" id="PTHR45138">
    <property type="entry name" value="REGULATORY COMPONENTS OF SENSORY TRANSDUCTION SYSTEM"/>
    <property type="match status" value="1"/>
</dbReference>
<evidence type="ECO:0000259" key="7">
    <source>
        <dbReference type="PROSITE" id="PS50887"/>
    </source>
</evidence>
<dbReference type="RefSeq" id="WP_310765504.1">
    <property type="nucleotide sequence ID" value="NZ_CP134050.1"/>
</dbReference>
<keyword evidence="4 6" id="KW-1133">Transmembrane helix</keyword>
<dbReference type="SUPFAM" id="SSF103190">
    <property type="entry name" value="Sensory domain-like"/>
    <property type="match status" value="1"/>
</dbReference>
<keyword evidence="8" id="KW-0808">Transferase</keyword>
<organism evidence="8 9">
    <name type="scientific">Brevibacillus brevis</name>
    <name type="common">Bacillus brevis</name>
    <dbReference type="NCBI Taxonomy" id="1393"/>
    <lineage>
        <taxon>Bacteria</taxon>
        <taxon>Bacillati</taxon>
        <taxon>Bacillota</taxon>
        <taxon>Bacilli</taxon>
        <taxon>Bacillales</taxon>
        <taxon>Paenibacillaceae</taxon>
        <taxon>Brevibacillus</taxon>
    </lineage>
</organism>
<feature type="transmembrane region" description="Helical" evidence="6">
    <location>
        <begin position="278"/>
        <end position="300"/>
    </location>
</feature>
<evidence type="ECO:0000256" key="3">
    <source>
        <dbReference type="ARBA" id="ARBA00022692"/>
    </source>
</evidence>
<dbReference type="CDD" id="cd18773">
    <property type="entry name" value="PDC1_HK_sensor"/>
    <property type="match status" value="1"/>
</dbReference>
<comment type="subcellular location">
    <subcellularLocation>
        <location evidence="1">Cell membrane</location>
        <topology evidence="1">Multi-pass membrane protein</topology>
    </subcellularLocation>
</comment>
<dbReference type="PANTHER" id="PTHR45138:SF9">
    <property type="entry name" value="DIGUANYLATE CYCLASE DGCM-RELATED"/>
    <property type="match status" value="1"/>
</dbReference>
<dbReference type="PROSITE" id="PS50887">
    <property type="entry name" value="GGDEF"/>
    <property type="match status" value="1"/>
</dbReference>
<evidence type="ECO:0000313" key="9">
    <source>
        <dbReference type="Proteomes" id="UP001256827"/>
    </source>
</evidence>
<protein>
    <submittedName>
        <fullName evidence="8">Sensor domain-containing diguanylate cyclase</fullName>
        <ecNumber evidence="8">2.7.7.65</ecNumber>
    </submittedName>
</protein>
<dbReference type="Pfam" id="PF02743">
    <property type="entry name" value="dCache_1"/>
    <property type="match status" value="1"/>
</dbReference>
<gene>
    <name evidence="8" type="ORF">RGB73_24735</name>
</gene>
<keyword evidence="3 6" id="KW-0812">Transmembrane</keyword>
<evidence type="ECO:0000256" key="5">
    <source>
        <dbReference type="ARBA" id="ARBA00023136"/>
    </source>
</evidence>